<dbReference type="Pfam" id="PF01066">
    <property type="entry name" value="CDP-OH_P_transf"/>
    <property type="match status" value="1"/>
</dbReference>
<keyword evidence="3" id="KW-0472">Membrane</keyword>
<name>A0A4D7QKE8_9HYPH</name>
<feature type="transmembrane region" description="Helical" evidence="3">
    <location>
        <begin position="147"/>
        <end position="169"/>
    </location>
</feature>
<dbReference type="KEGG" id="paqt:E8L99_08490"/>
<dbReference type="AlphaFoldDB" id="A0A4D7QKE8"/>
<keyword evidence="3" id="KW-0812">Transmembrane</keyword>
<dbReference type="GO" id="GO:0008654">
    <property type="term" value="P:phospholipid biosynthetic process"/>
    <property type="evidence" value="ECO:0007669"/>
    <property type="project" value="InterPro"/>
</dbReference>
<feature type="transmembrane region" description="Helical" evidence="3">
    <location>
        <begin position="34"/>
        <end position="59"/>
    </location>
</feature>
<dbReference type="Gene3D" id="1.20.120.1760">
    <property type="match status" value="1"/>
</dbReference>
<dbReference type="GO" id="GO:0016020">
    <property type="term" value="C:membrane"/>
    <property type="evidence" value="ECO:0007669"/>
    <property type="project" value="InterPro"/>
</dbReference>
<keyword evidence="1 2" id="KW-0808">Transferase</keyword>
<dbReference type="OrthoDB" id="9790577at2"/>
<dbReference type="EMBL" id="CP039865">
    <property type="protein sequence ID" value="QCK85796.1"/>
    <property type="molecule type" value="Genomic_DNA"/>
</dbReference>
<proteinExistence type="inferred from homology"/>
<dbReference type="GO" id="GO:0016780">
    <property type="term" value="F:phosphotransferase activity, for other substituted phosphate groups"/>
    <property type="evidence" value="ECO:0007669"/>
    <property type="project" value="InterPro"/>
</dbReference>
<protein>
    <submittedName>
        <fullName evidence="4">CDP-alcohol phosphatidyltransferase family protein</fullName>
    </submittedName>
</protein>
<keyword evidence="5" id="KW-1185">Reference proteome</keyword>
<dbReference type="InterPro" id="IPR043130">
    <property type="entry name" value="CDP-OH_PTrfase_TM_dom"/>
</dbReference>
<comment type="similarity">
    <text evidence="2">Belongs to the CDP-alcohol phosphatidyltransferase class-I family.</text>
</comment>
<dbReference type="RefSeq" id="WP_137099129.1">
    <property type="nucleotide sequence ID" value="NZ_CP039865.1"/>
</dbReference>
<feature type="transmembrane region" description="Helical" evidence="3">
    <location>
        <begin position="80"/>
        <end position="100"/>
    </location>
</feature>
<feature type="transmembrane region" description="Helical" evidence="3">
    <location>
        <begin position="112"/>
        <end position="135"/>
    </location>
</feature>
<evidence type="ECO:0000313" key="5">
    <source>
        <dbReference type="Proteomes" id="UP000298588"/>
    </source>
</evidence>
<dbReference type="Proteomes" id="UP000298588">
    <property type="component" value="Chromosome"/>
</dbReference>
<gene>
    <name evidence="4" type="ORF">E8L99_08490</name>
</gene>
<feature type="transmembrane region" description="Helical" evidence="3">
    <location>
        <begin position="175"/>
        <end position="193"/>
    </location>
</feature>
<evidence type="ECO:0000256" key="1">
    <source>
        <dbReference type="ARBA" id="ARBA00022679"/>
    </source>
</evidence>
<keyword evidence="3" id="KW-1133">Transmembrane helix</keyword>
<reference evidence="4 5" key="1">
    <citation type="submission" date="2019-04" db="EMBL/GenBank/DDBJ databases">
        <title>Phreatobacter aquaticus sp. nov.</title>
        <authorList>
            <person name="Choi A."/>
            <person name="Baek K."/>
        </authorList>
    </citation>
    <scope>NUCLEOTIDE SEQUENCE [LARGE SCALE GENOMIC DNA]</scope>
    <source>
        <strain evidence="4 5">NMCR1094</strain>
    </source>
</reference>
<evidence type="ECO:0000256" key="3">
    <source>
        <dbReference type="SAM" id="Phobius"/>
    </source>
</evidence>
<sequence length="209" mass="21513">MFDVRLRRLIDPVLDRAGSALAARGVRADHLTMAGLAVGLAAGLAIALQAPHLALVLILANRLLDGLDGAVARASHPTDAGGFLDITADFLFYGIVPFAFAVADPAANGLPAAALLASFYVNGSAFLAFAVLTANRPGLGAAGQKSFHYLWGLAEGAETIAFFVLMVLFPSAFALLAWIFAVICLASGLARIVSGYRAARAQSSSGGKT</sequence>
<dbReference type="InterPro" id="IPR000462">
    <property type="entry name" value="CDP-OH_P_trans"/>
</dbReference>
<organism evidence="4 5">
    <name type="scientific">Phreatobacter aquaticus</name>
    <dbReference type="NCBI Taxonomy" id="2570229"/>
    <lineage>
        <taxon>Bacteria</taxon>
        <taxon>Pseudomonadati</taxon>
        <taxon>Pseudomonadota</taxon>
        <taxon>Alphaproteobacteria</taxon>
        <taxon>Hyphomicrobiales</taxon>
        <taxon>Phreatobacteraceae</taxon>
        <taxon>Phreatobacter</taxon>
    </lineage>
</organism>
<evidence type="ECO:0000256" key="2">
    <source>
        <dbReference type="RuleBase" id="RU003750"/>
    </source>
</evidence>
<dbReference type="InterPro" id="IPR048254">
    <property type="entry name" value="CDP_ALCOHOL_P_TRANSF_CS"/>
</dbReference>
<accession>A0A4D7QKE8</accession>
<evidence type="ECO:0000313" key="4">
    <source>
        <dbReference type="EMBL" id="QCK85796.1"/>
    </source>
</evidence>
<dbReference type="PROSITE" id="PS00379">
    <property type="entry name" value="CDP_ALCOHOL_P_TRANSF"/>
    <property type="match status" value="1"/>
</dbReference>